<dbReference type="HOGENOM" id="CLU_026016_2_2_1"/>
<feature type="transmembrane region" description="Helical" evidence="9">
    <location>
        <begin position="466"/>
        <end position="491"/>
    </location>
</feature>
<keyword evidence="11" id="KW-1185">Reference proteome</keyword>
<evidence type="ECO:0000313" key="10">
    <source>
        <dbReference type="EMBL" id="EWC43612.1"/>
    </source>
</evidence>
<dbReference type="Pfam" id="PF02133">
    <property type="entry name" value="Transp_cyt_pur"/>
    <property type="match status" value="1"/>
</dbReference>
<feature type="transmembrane region" description="Helical" evidence="9">
    <location>
        <begin position="298"/>
        <end position="323"/>
    </location>
</feature>
<gene>
    <name evidence="10" type="ORF">DRE_01499</name>
</gene>
<dbReference type="AlphaFoldDB" id="W7HU60"/>
<feature type="transmembrane region" description="Helical" evidence="9">
    <location>
        <begin position="427"/>
        <end position="446"/>
    </location>
</feature>
<dbReference type="FunFam" id="1.10.4160.10:FF:000002">
    <property type="entry name" value="Purine-cytosine permease fcyB"/>
    <property type="match status" value="1"/>
</dbReference>
<feature type="transmembrane region" description="Helical" evidence="9">
    <location>
        <begin position="396"/>
        <end position="415"/>
    </location>
</feature>
<evidence type="ECO:0000256" key="5">
    <source>
        <dbReference type="ARBA" id="ARBA00022692"/>
    </source>
</evidence>
<name>W7HU60_9PEZI</name>
<dbReference type="InterPro" id="IPR026030">
    <property type="entry name" value="Pur-cyt_permease_Fcy2/21/22"/>
</dbReference>
<protein>
    <recommendedName>
        <fullName evidence="12">Purine-cytosine permease fcyB</fullName>
    </recommendedName>
</protein>
<keyword evidence="6 9" id="KW-1133">Transmembrane helix</keyword>
<evidence type="ECO:0000256" key="2">
    <source>
        <dbReference type="ARBA" id="ARBA00008974"/>
    </source>
</evidence>
<dbReference type="PIRSF" id="PIRSF002744">
    <property type="entry name" value="Pur-cyt_permease"/>
    <property type="match status" value="1"/>
</dbReference>
<dbReference type="GO" id="GO:0005886">
    <property type="term" value="C:plasma membrane"/>
    <property type="evidence" value="ECO:0007669"/>
    <property type="project" value="TreeGrafter"/>
</dbReference>
<dbReference type="GO" id="GO:0015851">
    <property type="term" value="P:nucleobase transport"/>
    <property type="evidence" value="ECO:0007669"/>
    <property type="project" value="UniProtKB-ARBA"/>
</dbReference>
<keyword evidence="3 8" id="KW-0813">Transport</keyword>
<evidence type="ECO:0000256" key="6">
    <source>
        <dbReference type="ARBA" id="ARBA00022989"/>
    </source>
</evidence>
<keyword evidence="4" id="KW-0597">Phosphoprotein</keyword>
<feature type="transmembrane region" description="Helical" evidence="9">
    <location>
        <begin position="92"/>
        <end position="112"/>
    </location>
</feature>
<feature type="transmembrane region" description="Helical" evidence="9">
    <location>
        <begin position="265"/>
        <end position="286"/>
    </location>
</feature>
<feature type="transmembrane region" description="Helical" evidence="9">
    <location>
        <begin position="201"/>
        <end position="220"/>
    </location>
</feature>
<keyword evidence="5 9" id="KW-0812">Transmembrane</keyword>
<evidence type="ECO:0000256" key="1">
    <source>
        <dbReference type="ARBA" id="ARBA00004141"/>
    </source>
</evidence>
<evidence type="ECO:0008006" key="12">
    <source>
        <dbReference type="Google" id="ProtNLM"/>
    </source>
</evidence>
<evidence type="ECO:0000256" key="4">
    <source>
        <dbReference type="ARBA" id="ARBA00022553"/>
    </source>
</evidence>
<proteinExistence type="inferred from homology"/>
<dbReference type="GO" id="GO:0000329">
    <property type="term" value="C:fungal-type vacuole membrane"/>
    <property type="evidence" value="ECO:0007669"/>
    <property type="project" value="TreeGrafter"/>
</dbReference>
<reference evidence="10 11" key="1">
    <citation type="submission" date="2013-05" db="EMBL/GenBank/DDBJ databases">
        <title>Drechslerella stenobrocha genome reveals carnivorous origination and mechanical trapping mechanism of predatory fungi.</title>
        <authorList>
            <person name="Liu X."/>
            <person name="Zhang W."/>
            <person name="Liu K."/>
        </authorList>
    </citation>
    <scope>NUCLEOTIDE SEQUENCE [LARGE SCALE GENOMIC DNA]</scope>
    <source>
        <strain evidence="10 11">248</strain>
    </source>
</reference>
<keyword evidence="7 8" id="KW-0472">Membrane</keyword>
<dbReference type="PANTHER" id="PTHR31806:SF1">
    <property type="entry name" value="PURINE-CYTOSINE PERMEASE FCY2-RELATED"/>
    <property type="match status" value="1"/>
</dbReference>
<dbReference type="EMBL" id="KI966457">
    <property type="protein sequence ID" value="EWC43612.1"/>
    <property type="molecule type" value="Genomic_DNA"/>
</dbReference>
<dbReference type="CDD" id="cd11484">
    <property type="entry name" value="SLC-NCS1sbd_CobB-like"/>
    <property type="match status" value="1"/>
</dbReference>
<evidence type="ECO:0000256" key="3">
    <source>
        <dbReference type="ARBA" id="ARBA00022448"/>
    </source>
</evidence>
<dbReference type="Proteomes" id="UP000024837">
    <property type="component" value="Unassembled WGS sequence"/>
</dbReference>
<dbReference type="PANTHER" id="PTHR31806">
    <property type="entry name" value="PURINE-CYTOSINE PERMEASE FCY2-RELATED"/>
    <property type="match status" value="1"/>
</dbReference>
<feature type="transmembrane region" description="Helical" evidence="9">
    <location>
        <begin position="227"/>
        <end position="245"/>
    </location>
</feature>
<feature type="transmembrane region" description="Helical" evidence="9">
    <location>
        <begin position="503"/>
        <end position="523"/>
    </location>
</feature>
<dbReference type="Gene3D" id="1.10.4160.10">
    <property type="entry name" value="Hydantoin permease"/>
    <property type="match status" value="1"/>
</dbReference>
<organism evidence="10 11">
    <name type="scientific">Drechslerella stenobrocha 248</name>
    <dbReference type="NCBI Taxonomy" id="1043628"/>
    <lineage>
        <taxon>Eukaryota</taxon>
        <taxon>Fungi</taxon>
        <taxon>Dikarya</taxon>
        <taxon>Ascomycota</taxon>
        <taxon>Pezizomycotina</taxon>
        <taxon>Orbiliomycetes</taxon>
        <taxon>Orbiliales</taxon>
        <taxon>Orbiliaceae</taxon>
        <taxon>Drechslerella</taxon>
    </lineage>
</organism>
<evidence type="ECO:0000313" key="11">
    <source>
        <dbReference type="Proteomes" id="UP000024837"/>
    </source>
</evidence>
<sequence length="533" mass="58199">MSFGNDVDKLDEEKKGAAMGVAEDGPAETFEIGDSLYARLQRFAGKYNIEQRGIERASTILRSYPTSYQEESISNAHHVPESEKTDTKLYKVGTMWLAVNLVVSSFAIGVLGPNVFRLGWYDSVLAIIFFNLLAITPVCFFSTFGPEFGLRQMILSRFYFGPHCIRLVALLNCLACIGWAAVNVIVGAQLIHTVNHNVPEWAGIVIIATCTLAITCFGYKAVHYYEFYSWIPCFIVFVITAVQFARSGTFTAIPAAAGRAEAGSILSFGGAIYGFGTGWCSIAADYTVYQPKSADKRLVFFFTWLGLLIPLLFTEILGAAIFMGTFTSDVYRQGYETGKIGGLFGAVLVQDSLGGFGSFCLVVLALSIIGNNCPNVYSLGLAVQVLSSRLQRVPRFVWTLFATACYVAIAVPAASRFEAVLENFMLLVAYWLGIYEGISLTEHFVFRRGFGGYEPACYDQPERLPVGIAAFVAFCAGVVGTVLGMSQVWWVGPVARLCGAPPYGGDVGFELAFGFSAVTYLALRPFEKARFGR</sequence>
<evidence type="ECO:0000256" key="7">
    <source>
        <dbReference type="ARBA" id="ARBA00023136"/>
    </source>
</evidence>
<evidence type="ECO:0000256" key="8">
    <source>
        <dbReference type="PIRNR" id="PIRNR002744"/>
    </source>
</evidence>
<dbReference type="InterPro" id="IPR001248">
    <property type="entry name" value="Pur-cyt_permease"/>
</dbReference>
<comment type="similarity">
    <text evidence="2 8">Belongs to the purine-cytosine permease (2.A.39) family.</text>
</comment>
<feature type="transmembrane region" description="Helical" evidence="9">
    <location>
        <begin position="165"/>
        <end position="189"/>
    </location>
</feature>
<feature type="transmembrane region" description="Helical" evidence="9">
    <location>
        <begin position="124"/>
        <end position="144"/>
    </location>
</feature>
<dbReference type="GO" id="GO:0022857">
    <property type="term" value="F:transmembrane transporter activity"/>
    <property type="evidence" value="ECO:0007669"/>
    <property type="project" value="InterPro"/>
</dbReference>
<accession>W7HU60</accession>
<dbReference type="OrthoDB" id="2116389at2759"/>
<evidence type="ECO:0000256" key="9">
    <source>
        <dbReference type="SAM" id="Phobius"/>
    </source>
</evidence>
<comment type="subcellular location">
    <subcellularLocation>
        <location evidence="1">Membrane</location>
        <topology evidence="1">Multi-pass membrane protein</topology>
    </subcellularLocation>
</comment>